<feature type="compositionally biased region" description="Basic and acidic residues" evidence="1">
    <location>
        <begin position="324"/>
        <end position="335"/>
    </location>
</feature>
<evidence type="ECO:0000256" key="2">
    <source>
        <dbReference type="SAM" id="Phobius"/>
    </source>
</evidence>
<keyword evidence="2" id="KW-0472">Membrane</keyword>
<gene>
    <name evidence="3" type="ORF">SCLAV_4471</name>
</gene>
<feature type="transmembrane region" description="Helical" evidence="2">
    <location>
        <begin position="71"/>
        <end position="93"/>
    </location>
</feature>
<proteinExistence type="predicted"/>
<dbReference type="OrthoDB" id="4176007at2"/>
<organism evidence="3 4">
    <name type="scientific">Streptomyces clavuligerus</name>
    <dbReference type="NCBI Taxonomy" id="1901"/>
    <lineage>
        <taxon>Bacteria</taxon>
        <taxon>Bacillati</taxon>
        <taxon>Actinomycetota</taxon>
        <taxon>Actinomycetes</taxon>
        <taxon>Kitasatosporales</taxon>
        <taxon>Streptomycetaceae</taxon>
        <taxon>Streptomyces</taxon>
    </lineage>
</organism>
<feature type="region of interest" description="Disordered" evidence="1">
    <location>
        <begin position="307"/>
        <end position="335"/>
    </location>
</feature>
<dbReference type="STRING" id="1901.BB341_06560"/>
<feature type="transmembrane region" description="Helical" evidence="2">
    <location>
        <begin position="286"/>
        <end position="303"/>
    </location>
</feature>
<dbReference type="GeneID" id="93729078"/>
<keyword evidence="4" id="KW-1185">Reference proteome</keyword>
<feature type="transmembrane region" description="Helical" evidence="2">
    <location>
        <begin position="257"/>
        <end position="274"/>
    </location>
</feature>
<reference evidence="3 4" key="1">
    <citation type="journal article" date="2010" name="Genome Biol. Evol.">
        <title>The sequence of a 1.8-mb bacterial linear plasmid reveals a rich evolutionary reservoir of secondary metabolic pathways.</title>
        <authorList>
            <person name="Medema M.H."/>
            <person name="Trefzer A."/>
            <person name="Kovalchuk A."/>
            <person name="van den Berg M."/>
            <person name="Mueller U."/>
            <person name="Heijne W."/>
            <person name="Wu L."/>
            <person name="Alam M.T."/>
            <person name="Ronning C.M."/>
            <person name="Nierman W.C."/>
            <person name="Bovenberg R.A.L."/>
            <person name="Breitling R."/>
            <person name="Takano E."/>
        </authorList>
    </citation>
    <scope>NUCLEOTIDE SEQUENCE [LARGE SCALE GENOMIC DNA]</scope>
    <source>
        <strain evidence="4">ATCC 27064 / DSM 738 / JCM 4710 / NBRC 13307 / NCIMB 12785 / NRRL 3585 / VKM Ac-602</strain>
    </source>
</reference>
<sequence length="335" mass="35543">MIPSDRRAALVGPLFVLGYCVINSLKSVLEGSLVQSLSPEFIVVNSFALAQAFYLLTLPDKRGLLADVRRCLSDVVMLNISTAVCWLAFLYAFTVLEPAVVNALINGLVPAITILLGFRLRPGVKALPLEIAAAAGMLAAMGFLLLAAFRGSSAIGEISGGALVFGVVVCVFASTSLSGITYYTKRLGEAGMTVRQILATRFVLLLVSTPVLLVAREGYETYTPRNVLAILAISLVGVIVSIYLLQQGIMRTEPITVSMLFGTNLLITYIAQFLDPRLHQSGETLVGVLVLSAAMCLGTWGRWRAGAAGPAAPATTPPPPTEPLPERDAPARTDP</sequence>
<dbReference type="KEGG" id="sclf:BB341_06560"/>
<name>E2Q810_STRCL</name>
<evidence type="ECO:0000313" key="4">
    <source>
        <dbReference type="Proteomes" id="UP000002357"/>
    </source>
</evidence>
<feature type="transmembrane region" description="Helical" evidence="2">
    <location>
        <begin position="7"/>
        <end position="29"/>
    </location>
</feature>
<accession>E2Q810</accession>
<keyword evidence="2" id="KW-0812">Transmembrane</keyword>
<feature type="transmembrane region" description="Helical" evidence="2">
    <location>
        <begin position="227"/>
        <end position="245"/>
    </location>
</feature>
<dbReference type="AlphaFoldDB" id="E2Q810"/>
<feature type="transmembrane region" description="Helical" evidence="2">
    <location>
        <begin position="130"/>
        <end position="149"/>
    </location>
</feature>
<dbReference type="Proteomes" id="UP000002357">
    <property type="component" value="Chromosome"/>
</dbReference>
<evidence type="ECO:0000313" key="3">
    <source>
        <dbReference type="EMBL" id="EFG09542.1"/>
    </source>
</evidence>
<dbReference type="eggNOG" id="COG0697">
    <property type="taxonomic scope" value="Bacteria"/>
</dbReference>
<feature type="transmembrane region" description="Helical" evidence="2">
    <location>
        <begin position="196"/>
        <end position="215"/>
    </location>
</feature>
<feature type="transmembrane region" description="Helical" evidence="2">
    <location>
        <begin position="99"/>
        <end position="118"/>
    </location>
</feature>
<feature type="transmembrane region" description="Helical" evidence="2">
    <location>
        <begin position="161"/>
        <end position="184"/>
    </location>
</feature>
<keyword evidence="2" id="KW-1133">Transmembrane helix</keyword>
<protein>
    <submittedName>
        <fullName evidence="3">Putative membrane protein</fullName>
    </submittedName>
</protein>
<evidence type="ECO:0000256" key="1">
    <source>
        <dbReference type="SAM" id="MobiDB-lite"/>
    </source>
</evidence>
<dbReference type="EMBL" id="CM000913">
    <property type="protein sequence ID" value="EFG09542.1"/>
    <property type="molecule type" value="Genomic_DNA"/>
</dbReference>
<feature type="transmembrane region" description="Helical" evidence="2">
    <location>
        <begin position="41"/>
        <end position="59"/>
    </location>
</feature>
<dbReference type="RefSeq" id="WP_003961963.1">
    <property type="nucleotide sequence ID" value="NZ_CM000913.1"/>
</dbReference>